<reference evidence="1" key="1">
    <citation type="journal article" date="2011" name="Genome Biol.">
        <title>The draft genome of the carcinogenic human liver fluke Clonorchis sinensis.</title>
        <authorList>
            <person name="Wang X."/>
            <person name="Chen W."/>
            <person name="Huang Y."/>
            <person name="Sun J."/>
            <person name="Men J."/>
            <person name="Liu H."/>
            <person name="Luo F."/>
            <person name="Guo L."/>
            <person name="Lv X."/>
            <person name="Deng C."/>
            <person name="Zhou C."/>
            <person name="Fan Y."/>
            <person name="Li X."/>
            <person name="Huang L."/>
            <person name="Hu Y."/>
            <person name="Liang C."/>
            <person name="Hu X."/>
            <person name="Xu J."/>
            <person name="Yu X."/>
        </authorList>
    </citation>
    <scope>NUCLEOTIDE SEQUENCE [LARGE SCALE GENOMIC DNA]</scope>
    <source>
        <strain evidence="1">Henan</strain>
    </source>
</reference>
<organism evidence="1 2">
    <name type="scientific">Clonorchis sinensis</name>
    <name type="common">Chinese liver fluke</name>
    <dbReference type="NCBI Taxonomy" id="79923"/>
    <lineage>
        <taxon>Eukaryota</taxon>
        <taxon>Metazoa</taxon>
        <taxon>Spiralia</taxon>
        <taxon>Lophotrochozoa</taxon>
        <taxon>Platyhelminthes</taxon>
        <taxon>Trematoda</taxon>
        <taxon>Digenea</taxon>
        <taxon>Opisthorchiida</taxon>
        <taxon>Opisthorchiata</taxon>
        <taxon>Opisthorchiidae</taxon>
        <taxon>Clonorchis</taxon>
    </lineage>
</organism>
<proteinExistence type="predicted"/>
<gene>
    <name evidence="1" type="ORF">CLF_104612</name>
</gene>
<accession>G7YNW6</accession>
<evidence type="ECO:0000313" key="1">
    <source>
        <dbReference type="EMBL" id="GAA54647.1"/>
    </source>
</evidence>
<sequence length="224" mass="24835">MCDSIDYCVPIILPSSTLPQRCPLSTDIHHKNEAYLVRTTLGSKLERSSTGLSDALRKSKRISLSIVQAEILSNVTTVQSMMDKQLTTVAVSAVAVYDGAQLLSVTQSAITPVGPPLLGIYECVALIHRNFCIRIFLVCTQPVCRKRDRVKLDRRDTRGQNVEITAFYLYDALMTVFEGRSALNQPMRRLHVYTGSRAVVPLSRLVIDDRLRACVQSSHAALAT</sequence>
<name>G7YNW6_CLOSI</name>
<protein>
    <submittedName>
        <fullName evidence="1">Uncharacterized protein</fullName>
    </submittedName>
</protein>
<feature type="non-terminal residue" evidence="1">
    <location>
        <position position="224"/>
    </location>
</feature>
<keyword evidence="2" id="KW-1185">Reference proteome</keyword>
<reference key="2">
    <citation type="submission" date="2011-10" db="EMBL/GenBank/DDBJ databases">
        <title>The genome and transcriptome sequence of Clonorchis sinensis provide insights into the carcinogenic liver fluke.</title>
        <authorList>
            <person name="Wang X."/>
            <person name="Huang Y."/>
            <person name="Chen W."/>
            <person name="Liu H."/>
            <person name="Guo L."/>
            <person name="Chen Y."/>
            <person name="Luo F."/>
            <person name="Zhou W."/>
            <person name="Sun J."/>
            <person name="Mao Q."/>
            <person name="Liang P."/>
            <person name="Zhou C."/>
            <person name="Tian Y."/>
            <person name="Men J."/>
            <person name="Lv X."/>
            <person name="Huang L."/>
            <person name="Zhou J."/>
            <person name="Hu Y."/>
            <person name="Li R."/>
            <person name="Zhang F."/>
            <person name="Lei H."/>
            <person name="Li X."/>
            <person name="Hu X."/>
            <person name="Liang C."/>
            <person name="Xu J."/>
            <person name="Wu Z."/>
            <person name="Yu X."/>
        </authorList>
    </citation>
    <scope>NUCLEOTIDE SEQUENCE</scope>
    <source>
        <strain>Henan</strain>
    </source>
</reference>
<dbReference type="EMBL" id="DF143910">
    <property type="protein sequence ID" value="GAA54647.1"/>
    <property type="molecule type" value="Genomic_DNA"/>
</dbReference>
<evidence type="ECO:0000313" key="2">
    <source>
        <dbReference type="Proteomes" id="UP000008909"/>
    </source>
</evidence>
<dbReference type="AlphaFoldDB" id="G7YNW6"/>
<dbReference type="Proteomes" id="UP000008909">
    <property type="component" value="Unassembled WGS sequence"/>
</dbReference>